<accession>A0A7S4SWV5</accession>
<feature type="domain" description="ERCC4" evidence="4">
    <location>
        <begin position="563"/>
        <end position="673"/>
    </location>
</feature>
<keyword evidence="1 2" id="KW-0378">Hydrolase</keyword>
<dbReference type="SUPFAM" id="SSF52980">
    <property type="entry name" value="Restriction endonuclease-like"/>
    <property type="match status" value="1"/>
</dbReference>
<evidence type="ECO:0000259" key="4">
    <source>
        <dbReference type="SMART" id="SM00891"/>
    </source>
</evidence>
<dbReference type="GO" id="GO:0006308">
    <property type="term" value="P:DNA catabolic process"/>
    <property type="evidence" value="ECO:0007669"/>
    <property type="project" value="UniProtKB-UniRule"/>
</dbReference>
<dbReference type="EC" id="3.1.22.-" evidence="2"/>
<dbReference type="SUPFAM" id="SSF47802">
    <property type="entry name" value="DNA polymerase beta, N-terminal domain-like"/>
    <property type="match status" value="1"/>
</dbReference>
<reference evidence="5" key="1">
    <citation type="submission" date="2021-01" db="EMBL/GenBank/DDBJ databases">
        <authorList>
            <person name="Corre E."/>
            <person name="Pelletier E."/>
            <person name="Niang G."/>
            <person name="Scheremetjew M."/>
            <person name="Finn R."/>
            <person name="Kale V."/>
            <person name="Holt S."/>
            <person name="Cochrane G."/>
            <person name="Meng A."/>
            <person name="Brown T."/>
            <person name="Cohen L."/>
        </authorList>
    </citation>
    <scope>NUCLEOTIDE SEQUENCE</scope>
    <source>
        <strain evidence="5">CCMP3105</strain>
    </source>
</reference>
<dbReference type="GO" id="GO:0008821">
    <property type="term" value="F:crossover junction DNA endonuclease activity"/>
    <property type="evidence" value="ECO:0007669"/>
    <property type="project" value="UniProtKB-UniRule"/>
</dbReference>
<evidence type="ECO:0000256" key="1">
    <source>
        <dbReference type="ARBA" id="ARBA00022801"/>
    </source>
</evidence>
<organism evidence="5">
    <name type="scientific">Alexandrium monilatum</name>
    <dbReference type="NCBI Taxonomy" id="311494"/>
    <lineage>
        <taxon>Eukaryota</taxon>
        <taxon>Sar</taxon>
        <taxon>Alveolata</taxon>
        <taxon>Dinophyceae</taxon>
        <taxon>Gonyaulacales</taxon>
        <taxon>Pyrocystaceae</taxon>
        <taxon>Alexandrium</taxon>
    </lineage>
</organism>
<dbReference type="PANTHER" id="PTHR13451:SF0">
    <property type="entry name" value="CROSSOVER JUNCTION ENDONUCLEASE MUS81"/>
    <property type="match status" value="1"/>
</dbReference>
<dbReference type="GO" id="GO:0000727">
    <property type="term" value="P:double-strand break repair via break-induced replication"/>
    <property type="evidence" value="ECO:0007669"/>
    <property type="project" value="UniProtKB-UniRule"/>
</dbReference>
<keyword evidence="2" id="KW-0460">Magnesium</keyword>
<dbReference type="EMBL" id="HBNR01081065">
    <property type="protein sequence ID" value="CAE4658144.1"/>
    <property type="molecule type" value="Transcribed_RNA"/>
</dbReference>
<keyword evidence="2" id="KW-0233">DNA recombination</keyword>
<keyword evidence="2" id="KW-0255">Endonuclease</keyword>
<comment type="function">
    <text evidence="2">Interacts with EME1 to form a DNA structure-specific endonuclease with substrate preference for branched DNA structures with a 5'-end at the branch nick. Typical substrates include 3'-flap structures, D-loops, replication forks and nicked Holliday junctions. May be required in mitosis for the processing of stalled or collapsed replication fork intermediates. May be required in meiosis for the repair of meiosis-specific double strand breaks subsequent to single-end invasion (SEI).</text>
</comment>
<feature type="region of interest" description="Disordered" evidence="3">
    <location>
        <begin position="1"/>
        <end position="25"/>
    </location>
</feature>
<dbReference type="GO" id="GO:0046872">
    <property type="term" value="F:metal ion binding"/>
    <property type="evidence" value="ECO:0007669"/>
    <property type="project" value="UniProtKB-UniRule"/>
</dbReference>
<sequence length="851" mass="88217">MADESPGPAEAVTCSQLRRGPPRCHPANRPFYEHLVGLRTAAEEAGRIRQARGFRRVLQSLGRYPLPLRSAHDAAGLEGVGKVVSGLFEQVQESAAAAADGPGEFDDAAWLRACRRRFQRALERPTVHGGPSSIPASAGTPLKLRRSHGSGVRPLQQAVAKTAEPAPQQPAAPRGGGVDAVAAAPSTPPGPAGPRGGSGPVGPALPPRVHAAGRRSLAAKCRRSAASSAALAIGSPQWCVLVALGLYAGDAPGSALAWPEIERGVAKLQGLLPRCSGPQRAAAFRLLKRGLIEDGGPNRYRLTEQGGALAEAAARKLEVPLTALSPLRVADEAASQQAAPRGQQEGASDDDKPLSLLRTTVADVASPQKRTLTLQPHAPSPRLRPALQGAASSSSGLRAAQEEVPCSPCRSPGLAMRGPEARAPPQFSPSRAACADDADVAIVSSPETDPLLQMDSLRFQPAPPPSPRRLAPPPLPAAVRSPPRKRKRVLQPTQSAPLPPAPAAAPGAGAPVQPRRPLSSSSSAPVDPQPAAAVAPPPARPSLATPAAAAAPRVRPSGRGRLVLVLDHREVGAGREHAARGALLADLAKQLGAESVEGRSLPLGDVLWLWREDAPGGAEGAPAAELLAGWVVERKTFHDLSASIVDGRYEEQKIRLLEAPGLDGVVYLVEGPGPLFGVGGLTAAERGAAAAGRGFGQRLLSRTLPAATLSTTAAHTQLISGFHVVHTTSTTHTLAFLVAMHRALAELGPPGLGAGAGVQGAVPYRDFAERTRKSCHARVFEAFGRMLRVVPHCGPEATEALVDEFQTPHQFAAALRDSSDTDLLLRLKARRGGRAPVSAAALAACRELFAA</sequence>
<feature type="region of interest" description="Disordered" evidence="3">
    <location>
        <begin position="123"/>
        <end position="208"/>
    </location>
</feature>
<dbReference type="GO" id="GO:0048476">
    <property type="term" value="C:Holliday junction resolvase complex"/>
    <property type="evidence" value="ECO:0007669"/>
    <property type="project" value="UniProtKB-UniRule"/>
</dbReference>
<keyword evidence="2" id="KW-0479">Metal-binding</keyword>
<feature type="compositionally biased region" description="Low complexity" evidence="3">
    <location>
        <begin position="386"/>
        <end position="399"/>
    </location>
</feature>
<dbReference type="Gene3D" id="1.10.150.110">
    <property type="entry name" value="DNA polymerase beta, N-terminal domain-like"/>
    <property type="match status" value="1"/>
</dbReference>
<dbReference type="SMART" id="SM00891">
    <property type="entry name" value="ERCC4"/>
    <property type="match status" value="1"/>
</dbReference>
<gene>
    <name evidence="5" type="ORF">AMON00008_LOCUS57951</name>
</gene>
<dbReference type="Pfam" id="PF02732">
    <property type="entry name" value="ERCC4"/>
    <property type="match status" value="1"/>
</dbReference>
<dbReference type="InterPro" id="IPR033309">
    <property type="entry name" value="Mus81"/>
</dbReference>
<dbReference type="GO" id="GO:0000712">
    <property type="term" value="P:resolution of meiotic recombination intermediates"/>
    <property type="evidence" value="ECO:0007669"/>
    <property type="project" value="TreeGrafter"/>
</dbReference>
<protein>
    <recommendedName>
        <fullName evidence="2">Crossover junction endonuclease MUS81</fullName>
        <ecNumber evidence="2">3.1.22.-</ecNumber>
    </recommendedName>
</protein>
<evidence type="ECO:0000256" key="3">
    <source>
        <dbReference type="SAM" id="MobiDB-lite"/>
    </source>
</evidence>
<comment type="similarity">
    <text evidence="2">Belongs to the XPF family.</text>
</comment>
<dbReference type="GO" id="GO:0048257">
    <property type="term" value="F:3'-flap endonuclease activity"/>
    <property type="evidence" value="ECO:0007669"/>
    <property type="project" value="TreeGrafter"/>
</dbReference>
<comment type="cofactor">
    <cofactor evidence="2">
        <name>Mg(2+)</name>
        <dbReference type="ChEBI" id="CHEBI:18420"/>
    </cofactor>
</comment>
<comment type="subcellular location">
    <subcellularLocation>
        <location evidence="2">Nucleus</location>
    </subcellularLocation>
</comment>
<name>A0A7S4SWV5_9DINO</name>
<keyword evidence="2" id="KW-0540">Nuclease</keyword>
<proteinExistence type="inferred from homology"/>
<dbReference type="Gene3D" id="3.40.50.10130">
    <property type="match status" value="1"/>
</dbReference>
<evidence type="ECO:0000256" key="2">
    <source>
        <dbReference type="RuleBase" id="RU369042"/>
    </source>
</evidence>
<feature type="compositionally biased region" description="Low complexity" evidence="3">
    <location>
        <begin position="541"/>
        <end position="554"/>
    </location>
</feature>
<dbReference type="GO" id="GO:0003677">
    <property type="term" value="F:DNA binding"/>
    <property type="evidence" value="ECO:0007669"/>
    <property type="project" value="UniProtKB-UniRule"/>
</dbReference>
<feature type="compositionally biased region" description="Low complexity" evidence="3">
    <location>
        <begin position="163"/>
        <end position="173"/>
    </location>
</feature>
<dbReference type="PANTHER" id="PTHR13451">
    <property type="entry name" value="CLASS II CROSSOVER JUNCTION ENDONUCLEASE MUS81"/>
    <property type="match status" value="1"/>
</dbReference>
<dbReference type="InterPro" id="IPR011335">
    <property type="entry name" value="Restrct_endonuc-II-like"/>
</dbReference>
<keyword evidence="2" id="KW-0234">DNA repair</keyword>
<comment type="subunit">
    <text evidence="2">Interacts with EME1.</text>
</comment>
<feature type="region of interest" description="Disordered" evidence="3">
    <location>
        <begin position="332"/>
        <end position="433"/>
    </location>
</feature>
<feature type="compositionally biased region" description="Low complexity" evidence="3">
    <location>
        <begin position="504"/>
        <end position="534"/>
    </location>
</feature>
<feature type="region of interest" description="Disordered" evidence="3">
    <location>
        <begin position="448"/>
        <end position="554"/>
    </location>
</feature>
<dbReference type="CDD" id="cd20074">
    <property type="entry name" value="XPF_nuclease_Mus81"/>
    <property type="match status" value="1"/>
</dbReference>
<dbReference type="AlphaFoldDB" id="A0A7S4SWV5"/>
<dbReference type="InterPro" id="IPR006166">
    <property type="entry name" value="ERCC4_domain"/>
</dbReference>
<keyword evidence="2" id="KW-0227">DNA damage</keyword>
<dbReference type="GO" id="GO:0005634">
    <property type="term" value="C:nucleus"/>
    <property type="evidence" value="ECO:0007669"/>
    <property type="project" value="UniProtKB-SubCell"/>
</dbReference>
<dbReference type="GO" id="GO:0031573">
    <property type="term" value="P:mitotic intra-S DNA damage checkpoint signaling"/>
    <property type="evidence" value="ECO:0007669"/>
    <property type="project" value="TreeGrafter"/>
</dbReference>
<keyword evidence="2" id="KW-0539">Nucleus</keyword>
<evidence type="ECO:0000313" key="5">
    <source>
        <dbReference type="EMBL" id="CAE4658144.1"/>
    </source>
</evidence>
<dbReference type="InterPro" id="IPR047416">
    <property type="entry name" value="XPF_nuclease_Mus81"/>
</dbReference>
<feature type="compositionally biased region" description="Pro residues" evidence="3">
    <location>
        <begin position="461"/>
        <end position="476"/>
    </location>
</feature>
<dbReference type="InterPro" id="IPR027421">
    <property type="entry name" value="DNA_pol_lamdba_lyase_dom_sf"/>
</dbReference>